<dbReference type="EMBL" id="AUZX01010072">
    <property type="protein sequence ID" value="EQD49308.1"/>
    <property type="molecule type" value="Genomic_DNA"/>
</dbReference>
<dbReference type="InterPro" id="IPR007457">
    <property type="entry name" value="Fe_traffick_prot_YggX"/>
</dbReference>
<name>T0ZXL9_9ZZZZ</name>
<dbReference type="AlphaFoldDB" id="T0ZXL9"/>
<dbReference type="InterPro" id="IPR036766">
    <property type="entry name" value="Fe_traffick_prot_YggX_sf"/>
</dbReference>
<feature type="non-terminal residue" evidence="1">
    <location>
        <position position="30"/>
    </location>
</feature>
<dbReference type="Pfam" id="PF04362">
    <property type="entry name" value="Iron_traffic"/>
    <property type="match status" value="1"/>
</dbReference>
<gene>
    <name evidence="1" type="ORF">B1A_13741</name>
</gene>
<dbReference type="SUPFAM" id="SSF111148">
    <property type="entry name" value="YggX-like"/>
    <property type="match status" value="1"/>
</dbReference>
<reference evidence="1" key="2">
    <citation type="journal article" date="2014" name="ISME J.">
        <title>Microbial stratification in low pH oxic and suboxic macroscopic growths along an acid mine drainage.</title>
        <authorList>
            <person name="Mendez-Garcia C."/>
            <person name="Mesa V."/>
            <person name="Sprenger R.R."/>
            <person name="Richter M."/>
            <person name="Diez M.S."/>
            <person name="Solano J."/>
            <person name="Bargiela R."/>
            <person name="Golyshina O.V."/>
            <person name="Manteca A."/>
            <person name="Ramos J.L."/>
            <person name="Gallego J.R."/>
            <person name="Llorente I."/>
            <person name="Martins Dos Santos V.A."/>
            <person name="Jensen O.N."/>
            <person name="Pelaez A.I."/>
            <person name="Sanchez J."/>
            <person name="Ferrer M."/>
        </authorList>
    </citation>
    <scope>NUCLEOTIDE SEQUENCE</scope>
</reference>
<comment type="caution">
    <text evidence="1">The sequence shown here is derived from an EMBL/GenBank/DDBJ whole genome shotgun (WGS) entry which is preliminary data.</text>
</comment>
<accession>T0ZXL9</accession>
<dbReference type="Gene3D" id="1.10.3880.10">
    <property type="entry name" value="Fe(II) trafficking protein YggX"/>
    <property type="match status" value="1"/>
</dbReference>
<evidence type="ECO:0000313" key="1">
    <source>
        <dbReference type="EMBL" id="EQD49308.1"/>
    </source>
</evidence>
<organism evidence="1">
    <name type="scientific">mine drainage metagenome</name>
    <dbReference type="NCBI Taxonomy" id="410659"/>
    <lineage>
        <taxon>unclassified sequences</taxon>
        <taxon>metagenomes</taxon>
        <taxon>ecological metagenomes</taxon>
    </lineage>
</organism>
<protein>
    <submittedName>
        <fullName evidence="1">Fe(II) trafficking protein YggX</fullName>
    </submittedName>
</protein>
<sequence>MSRTVQCIKLKKEAKGLDLPPYPGALGARI</sequence>
<reference evidence="1" key="1">
    <citation type="submission" date="2013-08" db="EMBL/GenBank/DDBJ databases">
        <authorList>
            <person name="Mendez C."/>
            <person name="Richter M."/>
            <person name="Ferrer M."/>
            <person name="Sanchez J."/>
        </authorList>
    </citation>
    <scope>NUCLEOTIDE SEQUENCE</scope>
</reference>
<dbReference type="GO" id="GO:0005506">
    <property type="term" value="F:iron ion binding"/>
    <property type="evidence" value="ECO:0007669"/>
    <property type="project" value="InterPro"/>
</dbReference>
<proteinExistence type="predicted"/>